<evidence type="ECO:0000313" key="9">
    <source>
        <dbReference type="Proteomes" id="UP000429523"/>
    </source>
</evidence>
<dbReference type="Proteomes" id="UP000437068">
    <property type="component" value="Unassembled WGS sequence"/>
</dbReference>
<evidence type="ECO:0000256" key="1">
    <source>
        <dbReference type="SAM" id="MobiDB-lite"/>
    </source>
</evidence>
<gene>
    <name evidence="8" type="ORF">PF001_g19325</name>
    <name evidence="7" type="ORF">PF002_g21298</name>
    <name evidence="6" type="ORF">PF005_g20466</name>
    <name evidence="5" type="ORF">PF006_g19565</name>
    <name evidence="4" type="ORF">PF007_g19919</name>
    <name evidence="2" type="ORF">PF009_g21806</name>
    <name evidence="3" type="ORF">PF011_g23599</name>
</gene>
<evidence type="ECO:0000313" key="7">
    <source>
        <dbReference type="EMBL" id="KAE9202253.1"/>
    </source>
</evidence>
<comment type="caution">
    <text evidence="7">The sequence shown here is derived from an EMBL/GenBank/DDBJ whole genome shotgun (WGS) entry which is preliminary data.</text>
</comment>
<dbReference type="EMBL" id="QXGE01001557">
    <property type="protein sequence ID" value="KAE9291068.1"/>
    <property type="molecule type" value="Genomic_DNA"/>
</dbReference>
<dbReference type="AlphaFoldDB" id="A0A6A3XHX6"/>
<feature type="compositionally biased region" description="Low complexity" evidence="1">
    <location>
        <begin position="127"/>
        <end position="139"/>
    </location>
</feature>
<dbReference type="EMBL" id="QXFW01002543">
    <property type="protein sequence ID" value="KAE8977573.1"/>
    <property type="molecule type" value="Genomic_DNA"/>
</dbReference>
<dbReference type="Proteomes" id="UP000441208">
    <property type="component" value="Unassembled WGS sequence"/>
</dbReference>
<dbReference type="Proteomes" id="UP000460718">
    <property type="component" value="Unassembled WGS sequence"/>
</dbReference>
<dbReference type="EMBL" id="QXGA01001628">
    <property type="protein sequence ID" value="KAE9114225.1"/>
    <property type="molecule type" value="Genomic_DNA"/>
</dbReference>
<dbReference type="EMBL" id="QXGD01001622">
    <property type="protein sequence ID" value="KAE9202253.1"/>
    <property type="molecule type" value="Genomic_DNA"/>
</dbReference>
<protein>
    <submittedName>
        <fullName evidence="7">Uncharacterized protein</fullName>
    </submittedName>
</protein>
<organism evidence="7 12">
    <name type="scientific">Phytophthora fragariae</name>
    <dbReference type="NCBI Taxonomy" id="53985"/>
    <lineage>
        <taxon>Eukaryota</taxon>
        <taxon>Sar</taxon>
        <taxon>Stramenopiles</taxon>
        <taxon>Oomycota</taxon>
        <taxon>Peronosporomycetes</taxon>
        <taxon>Peronosporales</taxon>
        <taxon>Peronosporaceae</taxon>
        <taxon>Phytophthora</taxon>
    </lineage>
</organism>
<dbReference type="EMBL" id="QXGB01001659">
    <property type="protein sequence ID" value="KAE9187401.1"/>
    <property type="molecule type" value="Genomic_DNA"/>
</dbReference>
<feature type="compositionally biased region" description="Polar residues" evidence="1">
    <location>
        <begin position="110"/>
        <end position="119"/>
    </location>
</feature>
<evidence type="ECO:0000313" key="4">
    <source>
        <dbReference type="EMBL" id="KAE9088589.1"/>
    </source>
</evidence>
<reference evidence="9 10" key="1">
    <citation type="submission" date="2018-08" db="EMBL/GenBank/DDBJ databases">
        <title>Genomic investigation of the strawberry pathogen Phytophthora fragariae indicates pathogenicity is determined by transcriptional variation in three key races.</title>
        <authorList>
            <person name="Adams T.M."/>
            <person name="Armitage A.D."/>
            <person name="Sobczyk M.K."/>
            <person name="Bates H.J."/>
            <person name="Dunwell J.M."/>
            <person name="Nellist C.F."/>
            <person name="Harrison R.J."/>
        </authorList>
    </citation>
    <scope>NUCLEOTIDE SEQUENCE [LARGE SCALE GENOMIC DNA]</scope>
    <source>
        <strain evidence="8 11">A4</strain>
        <strain evidence="7 12">BC-1</strain>
        <strain evidence="6 10">NOV-27</strain>
        <strain evidence="5 13">NOV-5</strain>
        <strain evidence="4 14">NOV-71</strain>
        <strain evidence="2 9">NOV-9</strain>
        <strain evidence="3 15">SCRP245</strain>
    </source>
</reference>
<dbReference type="EMBL" id="QXFZ01001551">
    <property type="protein sequence ID" value="KAE9088589.1"/>
    <property type="molecule type" value="Genomic_DNA"/>
</dbReference>
<evidence type="ECO:0000313" key="13">
    <source>
        <dbReference type="Proteomes" id="UP000440732"/>
    </source>
</evidence>
<proteinExistence type="predicted"/>
<evidence type="ECO:0000313" key="2">
    <source>
        <dbReference type="EMBL" id="KAE8928037.1"/>
    </source>
</evidence>
<dbReference type="Proteomes" id="UP000429523">
    <property type="component" value="Unassembled WGS sequence"/>
</dbReference>
<evidence type="ECO:0000313" key="3">
    <source>
        <dbReference type="EMBL" id="KAE8977573.1"/>
    </source>
</evidence>
<dbReference type="Proteomes" id="UP000433483">
    <property type="component" value="Unassembled WGS sequence"/>
</dbReference>
<evidence type="ECO:0000313" key="15">
    <source>
        <dbReference type="Proteomes" id="UP000460718"/>
    </source>
</evidence>
<evidence type="ECO:0000313" key="12">
    <source>
        <dbReference type="Proteomes" id="UP000440367"/>
    </source>
</evidence>
<evidence type="ECO:0000313" key="6">
    <source>
        <dbReference type="EMBL" id="KAE9187401.1"/>
    </source>
</evidence>
<feature type="region of interest" description="Disordered" evidence="1">
    <location>
        <begin position="79"/>
        <end position="146"/>
    </location>
</feature>
<dbReference type="EMBL" id="QXGF01001749">
    <property type="protein sequence ID" value="KAE8928037.1"/>
    <property type="molecule type" value="Genomic_DNA"/>
</dbReference>
<evidence type="ECO:0000313" key="8">
    <source>
        <dbReference type="EMBL" id="KAE9291068.1"/>
    </source>
</evidence>
<dbReference type="Proteomes" id="UP000440732">
    <property type="component" value="Unassembled WGS sequence"/>
</dbReference>
<dbReference type="Proteomes" id="UP000440367">
    <property type="component" value="Unassembled WGS sequence"/>
</dbReference>
<sequence>MPKRIDWKDVALGTSALDADRVLGALKTYEVTKLNQLASVVCRDDAPHTPVGHRICPRVRPHHHCVAVVAGAHVVAAAPPEQRSPAVAAEQEAQRPRPCPRVRLQHQSRRTVSTAAQTQHRQHLRAKSSAATASRAQQRGHQQGLQ</sequence>
<keyword evidence="10" id="KW-1185">Reference proteome</keyword>
<name>A0A6A3XHX6_9STRA</name>
<accession>A0A6A3XHX6</accession>
<evidence type="ECO:0000313" key="14">
    <source>
        <dbReference type="Proteomes" id="UP000441208"/>
    </source>
</evidence>
<evidence type="ECO:0000313" key="5">
    <source>
        <dbReference type="EMBL" id="KAE9114225.1"/>
    </source>
</evidence>
<feature type="compositionally biased region" description="Basic residues" evidence="1">
    <location>
        <begin position="98"/>
        <end position="109"/>
    </location>
</feature>
<evidence type="ECO:0000313" key="11">
    <source>
        <dbReference type="Proteomes" id="UP000437068"/>
    </source>
</evidence>
<evidence type="ECO:0000313" key="10">
    <source>
        <dbReference type="Proteomes" id="UP000433483"/>
    </source>
</evidence>